<keyword evidence="1 2" id="KW-0238">DNA-binding</keyword>
<reference evidence="3 4" key="1">
    <citation type="submission" date="2019-03" db="EMBL/GenBank/DDBJ databases">
        <authorList>
            <person name="Sebastian G."/>
            <person name="Baumann P."/>
            <person name="Ruckert C."/>
            <person name="Kalinowski J."/>
            <person name="Nebel B."/>
            <person name="Takors R."/>
            <person name="Blombach B."/>
        </authorList>
    </citation>
    <scope>NUCLEOTIDE SEQUENCE [LARGE SCALE GENOMIC DNA]</scope>
    <source>
        <strain evidence="3 4">DSM 1084</strain>
    </source>
</reference>
<evidence type="ECO:0000256" key="1">
    <source>
        <dbReference type="ARBA" id="ARBA00023125"/>
    </source>
</evidence>
<proteinExistence type="predicted"/>
<dbReference type="InterPro" id="IPR011344">
    <property type="entry name" value="ssDNA-bd"/>
</dbReference>
<dbReference type="NCBIfam" id="NF006039">
    <property type="entry name" value="PRK08182.1"/>
    <property type="match status" value="1"/>
</dbReference>
<name>A0A4P6X1J9_HYDPS</name>
<gene>
    <name evidence="3" type="ORF">HPF_11815</name>
</gene>
<dbReference type="EMBL" id="CP037867">
    <property type="protein sequence ID" value="QBM28378.1"/>
    <property type="molecule type" value="Genomic_DNA"/>
</dbReference>
<dbReference type="InterPro" id="IPR000424">
    <property type="entry name" value="Primosome_PriB/ssb"/>
</dbReference>
<accession>A0A4P6X1J9</accession>
<dbReference type="KEGG" id="hpse:HPF_11815"/>
<dbReference type="GO" id="GO:0006260">
    <property type="term" value="P:DNA replication"/>
    <property type="evidence" value="ECO:0007669"/>
    <property type="project" value="InterPro"/>
</dbReference>
<dbReference type="SUPFAM" id="SSF50249">
    <property type="entry name" value="Nucleic acid-binding proteins"/>
    <property type="match status" value="1"/>
</dbReference>
<keyword evidence="4" id="KW-1185">Reference proteome</keyword>
<organism evidence="3 4">
    <name type="scientific">Hydrogenophaga pseudoflava</name>
    <name type="common">Pseudomonas carboxydoflava</name>
    <dbReference type="NCBI Taxonomy" id="47421"/>
    <lineage>
        <taxon>Bacteria</taxon>
        <taxon>Pseudomonadati</taxon>
        <taxon>Pseudomonadota</taxon>
        <taxon>Betaproteobacteria</taxon>
        <taxon>Burkholderiales</taxon>
        <taxon>Comamonadaceae</taxon>
        <taxon>Hydrogenophaga</taxon>
    </lineage>
</organism>
<dbReference type="Gene3D" id="2.40.50.140">
    <property type="entry name" value="Nucleic acid-binding proteins"/>
    <property type="match status" value="1"/>
</dbReference>
<dbReference type="Proteomes" id="UP000293912">
    <property type="component" value="Chromosome"/>
</dbReference>
<evidence type="ECO:0000256" key="2">
    <source>
        <dbReference type="PIRNR" id="PIRNR002070"/>
    </source>
</evidence>
<evidence type="ECO:0000313" key="3">
    <source>
        <dbReference type="EMBL" id="QBM28378.1"/>
    </source>
</evidence>
<sequence>MQNVFIGKGNLGGPVELKRLDGRNGEFVVASMRVMFARWGQNEQGDLEQVGGFWREVEIYGEKAEACARHLKKGARVLVMGEERDFMATDKETGEQVQVIKIVADDVALQLSRIESIVFQPSRAKEEVPA</sequence>
<evidence type="ECO:0000313" key="4">
    <source>
        <dbReference type="Proteomes" id="UP000293912"/>
    </source>
</evidence>
<dbReference type="Pfam" id="PF00436">
    <property type="entry name" value="SSB"/>
    <property type="match status" value="1"/>
</dbReference>
<dbReference type="InterPro" id="IPR012340">
    <property type="entry name" value="NA-bd_OB-fold"/>
</dbReference>
<dbReference type="GO" id="GO:0003697">
    <property type="term" value="F:single-stranded DNA binding"/>
    <property type="evidence" value="ECO:0007669"/>
    <property type="project" value="InterPro"/>
</dbReference>
<protein>
    <recommendedName>
        <fullName evidence="2">Single-stranded DNA-binding protein</fullName>
    </recommendedName>
</protein>
<dbReference type="PROSITE" id="PS50935">
    <property type="entry name" value="SSB"/>
    <property type="match status" value="1"/>
</dbReference>
<dbReference type="RefSeq" id="WP_066263757.1">
    <property type="nucleotide sequence ID" value="NZ_CP037867.1"/>
</dbReference>
<dbReference type="AlphaFoldDB" id="A0A4P6X1J9"/>
<dbReference type="PIRSF" id="PIRSF002070">
    <property type="entry name" value="SSB"/>
    <property type="match status" value="1"/>
</dbReference>